<keyword evidence="4 7" id="KW-0560">Oxidoreductase</keyword>
<keyword evidence="5 7" id="KW-0408">Iron</keyword>
<dbReference type="PROSITE" id="PS00086">
    <property type="entry name" value="CYTOCHROME_P450"/>
    <property type="match status" value="1"/>
</dbReference>
<name>A0ABY7EW48_MYAAR</name>
<dbReference type="InterPro" id="IPR036396">
    <property type="entry name" value="Cyt_P450_sf"/>
</dbReference>
<organism evidence="9 10">
    <name type="scientific">Mya arenaria</name>
    <name type="common">Soft-shell clam</name>
    <dbReference type="NCBI Taxonomy" id="6604"/>
    <lineage>
        <taxon>Eukaryota</taxon>
        <taxon>Metazoa</taxon>
        <taxon>Spiralia</taxon>
        <taxon>Lophotrochozoa</taxon>
        <taxon>Mollusca</taxon>
        <taxon>Bivalvia</taxon>
        <taxon>Autobranchia</taxon>
        <taxon>Heteroconchia</taxon>
        <taxon>Euheterodonta</taxon>
        <taxon>Imparidentia</taxon>
        <taxon>Neoheterodontei</taxon>
        <taxon>Myida</taxon>
        <taxon>Myoidea</taxon>
        <taxon>Myidae</taxon>
        <taxon>Mya</taxon>
    </lineage>
</organism>
<dbReference type="InterPro" id="IPR017972">
    <property type="entry name" value="Cyt_P450_CS"/>
</dbReference>
<keyword evidence="8" id="KW-1133">Transmembrane helix</keyword>
<sequence length="478" mass="54360">MAMEAYLPSSPISTGLVALVAGLFSFWLFRRMRYNYPPRPGIALPLLGHAYSPMKMVVVNKIDEALEVLVKKSTDFANRLITPSVEMFTDGGRDIVFSNYSPTWKLHRKLSSKALRHYMQGPALEQRVHTALETALAEMDGHADSPFDPIEHINFIVGNILTGLCFGGSYVFEDKEVNFILEQEDLLLSDGLASGTLEDFLPPIRHVYKSQGFRRLEQFYKDIIEDFIGKKYYEEKKTFKRDELRHLVDHLILARMEAEESEGDGLVALTDTRIIQTLSDIFFAGVDTSRMTLRFALLHMAAYPDIQAKAYEEIDRVVGRGRLPGLSDRPDLAYTEAVLHESMRIATVLPSGVWHETLCDTSIGSYKIPKGTPVMINHWALHHDPDAWDEVEKFKPERYLDEHGKLGPKPKSWLPFGAGKRVCLGEFVAKPELHLIFASLLQRYRWSPEAGRVVDISPERSLLSNIPKSQKLLMERRI</sequence>
<evidence type="ECO:0000256" key="2">
    <source>
        <dbReference type="ARBA" id="ARBA00022617"/>
    </source>
</evidence>
<dbReference type="PANTHER" id="PTHR24289">
    <property type="entry name" value="STEROID 17-ALPHA-HYDROXYLASE/17,20 LYASE"/>
    <property type="match status" value="1"/>
</dbReference>
<dbReference type="Gene3D" id="1.10.630.10">
    <property type="entry name" value="Cytochrome P450"/>
    <property type="match status" value="1"/>
</dbReference>
<evidence type="ECO:0000256" key="7">
    <source>
        <dbReference type="RuleBase" id="RU000461"/>
    </source>
</evidence>
<proteinExistence type="inferred from homology"/>
<evidence type="ECO:0000313" key="10">
    <source>
        <dbReference type="Proteomes" id="UP001164746"/>
    </source>
</evidence>
<dbReference type="InterPro" id="IPR002401">
    <property type="entry name" value="Cyt_P450_E_grp-I"/>
</dbReference>
<keyword evidence="10" id="KW-1185">Reference proteome</keyword>
<dbReference type="Proteomes" id="UP001164746">
    <property type="component" value="Chromosome 8"/>
</dbReference>
<evidence type="ECO:0000256" key="3">
    <source>
        <dbReference type="ARBA" id="ARBA00022723"/>
    </source>
</evidence>
<evidence type="ECO:0000256" key="5">
    <source>
        <dbReference type="ARBA" id="ARBA00023004"/>
    </source>
</evidence>
<dbReference type="SUPFAM" id="SSF48264">
    <property type="entry name" value="Cytochrome P450"/>
    <property type="match status" value="1"/>
</dbReference>
<keyword evidence="6 7" id="KW-0503">Monooxygenase</keyword>
<feature type="transmembrane region" description="Helical" evidence="8">
    <location>
        <begin position="12"/>
        <end position="29"/>
    </location>
</feature>
<dbReference type="InterPro" id="IPR001128">
    <property type="entry name" value="Cyt_P450"/>
</dbReference>
<evidence type="ECO:0000256" key="4">
    <source>
        <dbReference type="ARBA" id="ARBA00023002"/>
    </source>
</evidence>
<keyword evidence="8" id="KW-0472">Membrane</keyword>
<comment type="similarity">
    <text evidence="1 7">Belongs to the cytochrome P450 family.</text>
</comment>
<dbReference type="PANTHER" id="PTHR24289:SF20">
    <property type="entry name" value="STEROID 17-ALPHA-HYDROXYLASE_17,20 LYASE"/>
    <property type="match status" value="1"/>
</dbReference>
<reference evidence="9" key="1">
    <citation type="submission" date="2022-11" db="EMBL/GenBank/DDBJ databases">
        <title>Centuries of genome instability and evolution in soft-shell clam transmissible cancer (bioRxiv).</title>
        <authorList>
            <person name="Hart S.F.M."/>
            <person name="Yonemitsu M.A."/>
            <person name="Giersch R.M."/>
            <person name="Beal B.F."/>
            <person name="Arriagada G."/>
            <person name="Davis B.W."/>
            <person name="Ostrander E.A."/>
            <person name="Goff S.P."/>
            <person name="Metzger M.J."/>
        </authorList>
    </citation>
    <scope>NUCLEOTIDE SEQUENCE</scope>
    <source>
        <strain evidence="9">MELC-2E11</strain>
        <tissue evidence="9">Siphon/mantle</tissue>
    </source>
</reference>
<evidence type="ECO:0000313" key="9">
    <source>
        <dbReference type="EMBL" id="WAR13179.1"/>
    </source>
</evidence>
<keyword evidence="3 7" id="KW-0479">Metal-binding</keyword>
<gene>
    <name evidence="9" type="ORF">MAR_027359</name>
</gene>
<evidence type="ECO:0000256" key="8">
    <source>
        <dbReference type="SAM" id="Phobius"/>
    </source>
</evidence>
<evidence type="ECO:0000256" key="1">
    <source>
        <dbReference type="ARBA" id="ARBA00010617"/>
    </source>
</evidence>
<dbReference type="PRINTS" id="PR00385">
    <property type="entry name" value="P450"/>
</dbReference>
<dbReference type="EMBL" id="CP111019">
    <property type="protein sequence ID" value="WAR13179.1"/>
    <property type="molecule type" value="Genomic_DNA"/>
</dbReference>
<protein>
    <submittedName>
        <fullName evidence="9">CP17A-like protein</fullName>
    </submittedName>
</protein>
<accession>A0ABY7EW48</accession>
<keyword evidence="8" id="KW-0812">Transmembrane</keyword>
<dbReference type="Pfam" id="PF00067">
    <property type="entry name" value="p450"/>
    <property type="match status" value="1"/>
</dbReference>
<keyword evidence="2 7" id="KW-0349">Heme</keyword>
<evidence type="ECO:0000256" key="6">
    <source>
        <dbReference type="ARBA" id="ARBA00023033"/>
    </source>
</evidence>
<dbReference type="PRINTS" id="PR00463">
    <property type="entry name" value="EP450I"/>
</dbReference>